<dbReference type="InterPro" id="IPR050810">
    <property type="entry name" value="Bact_Secretion_Sys_Channel"/>
</dbReference>
<dbReference type="CDD" id="cd08547">
    <property type="entry name" value="Type_II_cohesin"/>
    <property type="match status" value="1"/>
</dbReference>
<dbReference type="PROSITE" id="PS51257">
    <property type="entry name" value="PROKAR_LIPOPROTEIN"/>
    <property type="match status" value="1"/>
</dbReference>
<comment type="similarity">
    <text evidence="5">Belongs to the bacterial secretin family.</text>
</comment>
<dbReference type="PANTHER" id="PTHR30332">
    <property type="entry name" value="PROBABLE GENERAL SECRETION PATHWAY PROTEIN D"/>
    <property type="match status" value="1"/>
</dbReference>
<keyword evidence="9" id="KW-1185">Reference proteome</keyword>
<gene>
    <name evidence="8" type="ORF">GFN93_08450</name>
</gene>
<feature type="repeat" description="TPR" evidence="4">
    <location>
        <begin position="113"/>
        <end position="146"/>
    </location>
</feature>
<evidence type="ECO:0000256" key="6">
    <source>
        <dbReference type="SAM" id="SignalP"/>
    </source>
</evidence>
<feature type="signal peptide" evidence="6">
    <location>
        <begin position="1"/>
        <end position="18"/>
    </location>
</feature>
<dbReference type="AlphaFoldDB" id="A0A6N7LS75"/>
<dbReference type="Gene3D" id="2.60.40.680">
    <property type="match status" value="1"/>
</dbReference>
<dbReference type="PRINTS" id="PR00811">
    <property type="entry name" value="BCTERIALGSPD"/>
</dbReference>
<evidence type="ECO:0000313" key="9">
    <source>
        <dbReference type="Proteomes" id="UP000469421"/>
    </source>
</evidence>
<dbReference type="SUPFAM" id="SSF49384">
    <property type="entry name" value="Carbohydrate-binding domain"/>
    <property type="match status" value="1"/>
</dbReference>
<dbReference type="PROSITE" id="PS50005">
    <property type="entry name" value="TPR"/>
    <property type="match status" value="2"/>
</dbReference>
<evidence type="ECO:0000259" key="7">
    <source>
        <dbReference type="SMART" id="SM00965"/>
    </source>
</evidence>
<dbReference type="InterPro" id="IPR011990">
    <property type="entry name" value="TPR-like_helical_dom_sf"/>
</dbReference>
<dbReference type="Gene3D" id="1.25.40.10">
    <property type="entry name" value="Tetratricopeptide repeat domain"/>
    <property type="match status" value="1"/>
</dbReference>
<dbReference type="SMART" id="SM00965">
    <property type="entry name" value="STN"/>
    <property type="match status" value="1"/>
</dbReference>
<dbReference type="GO" id="GO:0009306">
    <property type="term" value="P:protein secretion"/>
    <property type="evidence" value="ECO:0007669"/>
    <property type="project" value="InterPro"/>
</dbReference>
<sequence>MLRLLVPVVCLLVAGCLAHVEMEPPLENPDDWLQVVMDHRAAVNASPEDSYARIKLEKVEQSAAEHYLALGNQQLAEGNMDEAIAEYRSGLIARPNGERLKHAMGTALAAKEAQSLYQQAVSFIQLDRFNEAEERLEDALDLNPHHEQARERLSYLKNRKANLRERRSVFTSQEKISLSFNNTDVRDVFMYLAEAYKLNVIFDNEISGQPVTIRAEKVTLKQAVDLLLRASKTQIKQIGSNTLLVAPDTEEKRAEYQDRLLRTYSLNTIKAAEMAEILKASLSLDTVVVNEHMNTLSVRETEDMLPLVENLVIANDQPAGEVILDVEVLEVDRTKTEQLGLNLGEQVTLDYPQYTVSDSFRDSVLRKGVVTIPTITFNYLKKDVDATILASPSLRAVDNQEARLHIGERVPLRSSTILDATGQTRTTFEYRDVGIKLEVVPDIHLDGSVTANVKVEVSALGSNVGTPDEPAISILTRHVETGMLLKDGETAVIGGLIQSMEGNNKARPVGLGEIPGLGRLFTNSSDEKRRTDVMLTITPRIVRAQALPPHSVREFYAGSGNRLSASYGLAYMPTNNTIRIGDAYSGQRQQQRSDALPDAPQGKVLAEDSALPPSGTRLLFTDSKYQTAPGQEVSVVMRAQSLSSIKALPLQFMYNPAMLEFVKAEPLAGGTLSVSESEGQKPGMTSLMLSGTPGSASGDLVKITLKGKQAGISYFMSKPAVLETAKGDTLPLDSVMSRVLVN</sequence>
<dbReference type="PANTHER" id="PTHR30332:SF17">
    <property type="entry name" value="TYPE IV PILIATION SYSTEM PROTEIN DR_0774-RELATED"/>
    <property type="match status" value="1"/>
</dbReference>
<dbReference type="InterPro" id="IPR019734">
    <property type="entry name" value="TPR_rpt"/>
</dbReference>
<accession>A0A6N7LS75</accession>
<dbReference type="GO" id="GO:0015627">
    <property type="term" value="C:type II protein secretion system complex"/>
    <property type="evidence" value="ECO:0007669"/>
    <property type="project" value="TreeGrafter"/>
</dbReference>
<keyword evidence="2" id="KW-0472">Membrane</keyword>
<evidence type="ECO:0000313" key="8">
    <source>
        <dbReference type="EMBL" id="MQX53278.1"/>
    </source>
</evidence>
<keyword evidence="1" id="KW-0813">Transport</keyword>
<dbReference type="InterPro" id="IPR004846">
    <property type="entry name" value="T2SS/T3SS_dom"/>
</dbReference>
<dbReference type="EMBL" id="WIRE01000001">
    <property type="protein sequence ID" value="MQX53278.1"/>
    <property type="molecule type" value="Genomic_DNA"/>
</dbReference>
<dbReference type="RefSeq" id="WP_153500523.1">
    <property type="nucleotide sequence ID" value="NZ_WIRE01000001.1"/>
</dbReference>
<dbReference type="SUPFAM" id="SSF48452">
    <property type="entry name" value="TPR-like"/>
    <property type="match status" value="1"/>
</dbReference>
<name>A0A6N7LS75_9GAMM</name>
<dbReference type="GO" id="GO:0019867">
    <property type="term" value="C:outer membrane"/>
    <property type="evidence" value="ECO:0007669"/>
    <property type="project" value="InterPro"/>
</dbReference>
<dbReference type="Gene3D" id="3.30.1370.130">
    <property type="match status" value="1"/>
</dbReference>
<evidence type="ECO:0000256" key="4">
    <source>
        <dbReference type="PROSITE-ProRule" id="PRU00339"/>
    </source>
</evidence>
<dbReference type="InterPro" id="IPR011662">
    <property type="entry name" value="Secretin/TonB_short_N"/>
</dbReference>
<evidence type="ECO:0000256" key="3">
    <source>
        <dbReference type="ARBA" id="ARBA00023237"/>
    </source>
</evidence>
<dbReference type="InterPro" id="IPR008965">
    <property type="entry name" value="CBM2/CBM3_carb-bd_dom_sf"/>
</dbReference>
<protein>
    <recommendedName>
        <fullName evidence="7">Secretin/TonB short N-terminal domain-containing protein</fullName>
    </recommendedName>
</protein>
<dbReference type="GO" id="GO:0030246">
    <property type="term" value="F:carbohydrate binding"/>
    <property type="evidence" value="ECO:0007669"/>
    <property type="project" value="InterPro"/>
</dbReference>
<dbReference type="Proteomes" id="UP000469421">
    <property type="component" value="Unassembled WGS sequence"/>
</dbReference>
<evidence type="ECO:0000256" key="1">
    <source>
        <dbReference type="ARBA" id="ARBA00022448"/>
    </source>
</evidence>
<evidence type="ECO:0000256" key="5">
    <source>
        <dbReference type="RuleBase" id="RU004003"/>
    </source>
</evidence>
<dbReference type="SMART" id="SM00028">
    <property type="entry name" value="TPR"/>
    <property type="match status" value="2"/>
</dbReference>
<comment type="caution">
    <text evidence="8">The sequence shown here is derived from an EMBL/GenBank/DDBJ whole genome shotgun (WGS) entry which is preliminary data.</text>
</comment>
<proteinExistence type="inferred from homology"/>
<reference evidence="8 9" key="1">
    <citation type="submission" date="2019-10" db="EMBL/GenBank/DDBJ databases">
        <title>Alcanivorax sp.PA15-N-34 draft genome sequence.</title>
        <authorList>
            <person name="Liao X."/>
            <person name="Shao Z."/>
        </authorList>
    </citation>
    <scope>NUCLEOTIDE SEQUENCE [LARGE SCALE GENOMIC DNA]</scope>
    <source>
        <strain evidence="8 9">PA15-N-34</strain>
    </source>
</reference>
<dbReference type="Pfam" id="PF00263">
    <property type="entry name" value="Secretin"/>
    <property type="match status" value="1"/>
</dbReference>
<evidence type="ECO:0000256" key="2">
    <source>
        <dbReference type="ARBA" id="ARBA00023136"/>
    </source>
</evidence>
<organism evidence="8 9">
    <name type="scientific">Alcanivorax sediminis</name>
    <dbReference type="NCBI Taxonomy" id="2663008"/>
    <lineage>
        <taxon>Bacteria</taxon>
        <taxon>Pseudomonadati</taxon>
        <taxon>Pseudomonadota</taxon>
        <taxon>Gammaproteobacteria</taxon>
        <taxon>Oceanospirillales</taxon>
        <taxon>Alcanivoracaceae</taxon>
        <taxon>Alcanivorax</taxon>
    </lineage>
</organism>
<feature type="domain" description="Secretin/TonB short N-terminal" evidence="7">
    <location>
        <begin position="198"/>
        <end position="248"/>
    </location>
</feature>
<keyword evidence="6" id="KW-0732">Signal</keyword>
<keyword evidence="4" id="KW-0802">TPR repeat</keyword>
<feature type="repeat" description="TPR" evidence="4">
    <location>
        <begin position="64"/>
        <end position="97"/>
    </location>
</feature>
<keyword evidence="3" id="KW-0998">Cell outer membrane</keyword>
<feature type="chain" id="PRO_5026769845" description="Secretin/TonB short N-terminal domain-containing protein" evidence="6">
    <location>
        <begin position="19"/>
        <end position="742"/>
    </location>
</feature>
<dbReference type="PRINTS" id="PR01032">
    <property type="entry name" value="PHAGEIV"/>
</dbReference>
<dbReference type="InterPro" id="IPR001775">
    <property type="entry name" value="GspD/PilQ"/>
</dbReference>